<accession>A0A427B0P5</accession>
<proteinExistence type="predicted"/>
<evidence type="ECO:0000313" key="2">
    <source>
        <dbReference type="Proteomes" id="UP000287651"/>
    </source>
</evidence>
<sequence>MRSAFILADKGATVRGFLMVAITSIDLIVRRVRRGMSSARCCYWVTPFLGSRAVGMAGMLASLSGSQAVGIASDADAVLGISSGWYGSGCWRGLEELEQHSGRAVGGMLWGLHHKMQFEFPMDSFGHISLQILFQLTAA</sequence>
<dbReference type="EMBL" id="AMZH03000762">
    <property type="protein sequence ID" value="RRT82102.1"/>
    <property type="molecule type" value="Genomic_DNA"/>
</dbReference>
<dbReference type="AlphaFoldDB" id="A0A427B0P5"/>
<organism evidence="1 2">
    <name type="scientific">Ensete ventricosum</name>
    <name type="common">Abyssinian banana</name>
    <name type="synonym">Musa ensete</name>
    <dbReference type="NCBI Taxonomy" id="4639"/>
    <lineage>
        <taxon>Eukaryota</taxon>
        <taxon>Viridiplantae</taxon>
        <taxon>Streptophyta</taxon>
        <taxon>Embryophyta</taxon>
        <taxon>Tracheophyta</taxon>
        <taxon>Spermatophyta</taxon>
        <taxon>Magnoliopsida</taxon>
        <taxon>Liliopsida</taxon>
        <taxon>Zingiberales</taxon>
        <taxon>Musaceae</taxon>
        <taxon>Ensete</taxon>
    </lineage>
</organism>
<reference evidence="1 2" key="1">
    <citation type="journal article" date="2014" name="Agronomy (Basel)">
        <title>A Draft Genome Sequence for Ensete ventricosum, the Drought-Tolerant Tree Against Hunger.</title>
        <authorList>
            <person name="Harrison J."/>
            <person name="Moore K.A."/>
            <person name="Paszkiewicz K."/>
            <person name="Jones T."/>
            <person name="Grant M."/>
            <person name="Ambacheew D."/>
            <person name="Muzemil S."/>
            <person name="Studholme D.J."/>
        </authorList>
    </citation>
    <scope>NUCLEOTIDE SEQUENCE [LARGE SCALE GENOMIC DNA]</scope>
</reference>
<name>A0A427B0P5_ENSVE</name>
<dbReference type="Proteomes" id="UP000287651">
    <property type="component" value="Unassembled WGS sequence"/>
</dbReference>
<comment type="caution">
    <text evidence="1">The sequence shown here is derived from an EMBL/GenBank/DDBJ whole genome shotgun (WGS) entry which is preliminary data.</text>
</comment>
<gene>
    <name evidence="1" type="ORF">B296_00009070</name>
</gene>
<evidence type="ECO:0000313" key="1">
    <source>
        <dbReference type="EMBL" id="RRT82102.1"/>
    </source>
</evidence>
<protein>
    <submittedName>
        <fullName evidence="1">Uncharacterized protein</fullName>
    </submittedName>
</protein>